<dbReference type="AlphaFoldDB" id="A0A517QL83"/>
<proteinExistence type="predicted"/>
<dbReference type="EMBL" id="CP036267">
    <property type="protein sequence ID" value="QDT32383.1"/>
    <property type="molecule type" value="Genomic_DNA"/>
</dbReference>
<accession>A0A517QL83</accession>
<gene>
    <name evidence="1" type="ORF">Mal48_16290</name>
</gene>
<organism evidence="1 2">
    <name type="scientific">Thalassoglobus polymorphus</name>
    <dbReference type="NCBI Taxonomy" id="2527994"/>
    <lineage>
        <taxon>Bacteria</taxon>
        <taxon>Pseudomonadati</taxon>
        <taxon>Planctomycetota</taxon>
        <taxon>Planctomycetia</taxon>
        <taxon>Planctomycetales</taxon>
        <taxon>Planctomycetaceae</taxon>
        <taxon>Thalassoglobus</taxon>
    </lineage>
</organism>
<dbReference type="Proteomes" id="UP000315724">
    <property type="component" value="Chromosome"/>
</dbReference>
<name>A0A517QL83_9PLAN</name>
<dbReference type="KEGG" id="tpol:Mal48_16290"/>
<evidence type="ECO:0000313" key="1">
    <source>
        <dbReference type="EMBL" id="QDT32383.1"/>
    </source>
</evidence>
<sequence>MIRMDTNTRYSVLDYADFRSEYRKAFEAQSVVTEAEQERFREKVFSVQYAIESELLKKWGSGVDFEMSWDVNYWYYA</sequence>
<evidence type="ECO:0000313" key="2">
    <source>
        <dbReference type="Proteomes" id="UP000315724"/>
    </source>
</evidence>
<keyword evidence="2" id="KW-1185">Reference proteome</keyword>
<reference evidence="1 2" key="1">
    <citation type="submission" date="2019-02" db="EMBL/GenBank/DDBJ databases">
        <title>Deep-cultivation of Planctomycetes and their phenomic and genomic characterization uncovers novel biology.</title>
        <authorList>
            <person name="Wiegand S."/>
            <person name="Jogler M."/>
            <person name="Boedeker C."/>
            <person name="Pinto D."/>
            <person name="Vollmers J."/>
            <person name="Rivas-Marin E."/>
            <person name="Kohn T."/>
            <person name="Peeters S.H."/>
            <person name="Heuer A."/>
            <person name="Rast P."/>
            <person name="Oberbeckmann S."/>
            <person name="Bunk B."/>
            <person name="Jeske O."/>
            <person name="Meyerdierks A."/>
            <person name="Storesund J.E."/>
            <person name="Kallscheuer N."/>
            <person name="Luecker S."/>
            <person name="Lage O.M."/>
            <person name="Pohl T."/>
            <person name="Merkel B.J."/>
            <person name="Hornburger P."/>
            <person name="Mueller R.-W."/>
            <person name="Bruemmer F."/>
            <person name="Labrenz M."/>
            <person name="Spormann A.M."/>
            <person name="Op den Camp H."/>
            <person name="Overmann J."/>
            <person name="Amann R."/>
            <person name="Jetten M.S.M."/>
            <person name="Mascher T."/>
            <person name="Medema M.H."/>
            <person name="Devos D.P."/>
            <person name="Kaster A.-K."/>
            <person name="Ovreas L."/>
            <person name="Rohde M."/>
            <person name="Galperin M.Y."/>
            <person name="Jogler C."/>
        </authorList>
    </citation>
    <scope>NUCLEOTIDE SEQUENCE [LARGE SCALE GENOMIC DNA]</scope>
    <source>
        <strain evidence="1 2">Mal48</strain>
    </source>
</reference>
<protein>
    <submittedName>
        <fullName evidence="1">Uncharacterized protein</fullName>
    </submittedName>
</protein>